<dbReference type="Pfam" id="PF01614">
    <property type="entry name" value="IclR_C"/>
    <property type="match status" value="1"/>
</dbReference>
<dbReference type="OrthoDB" id="6057486at2"/>
<dbReference type="Proteomes" id="UP000249590">
    <property type="component" value="Unassembled WGS sequence"/>
</dbReference>
<dbReference type="GO" id="GO:0003700">
    <property type="term" value="F:DNA-binding transcription factor activity"/>
    <property type="evidence" value="ECO:0007669"/>
    <property type="project" value="TreeGrafter"/>
</dbReference>
<dbReference type="Gene3D" id="1.10.10.10">
    <property type="entry name" value="Winged helix-like DNA-binding domain superfamily/Winged helix DNA-binding domain"/>
    <property type="match status" value="1"/>
</dbReference>
<dbReference type="PROSITE" id="PS51077">
    <property type="entry name" value="HTH_ICLR"/>
    <property type="match status" value="1"/>
</dbReference>
<organism evidence="6 7">
    <name type="scientific">Acuticoccus sediminis</name>
    <dbReference type="NCBI Taxonomy" id="2184697"/>
    <lineage>
        <taxon>Bacteria</taxon>
        <taxon>Pseudomonadati</taxon>
        <taxon>Pseudomonadota</taxon>
        <taxon>Alphaproteobacteria</taxon>
        <taxon>Hyphomicrobiales</taxon>
        <taxon>Amorphaceae</taxon>
        <taxon>Acuticoccus</taxon>
    </lineage>
</organism>
<accession>A0A8B2NMB5</accession>
<keyword evidence="2" id="KW-0238">DNA-binding</keyword>
<dbReference type="Gene3D" id="3.30.450.40">
    <property type="match status" value="1"/>
</dbReference>
<dbReference type="SUPFAM" id="SSF46785">
    <property type="entry name" value="Winged helix' DNA-binding domain"/>
    <property type="match status" value="1"/>
</dbReference>
<keyword evidence="7" id="KW-1185">Reference proteome</keyword>
<dbReference type="SMART" id="SM00346">
    <property type="entry name" value="HTH_ICLR"/>
    <property type="match status" value="1"/>
</dbReference>
<keyword evidence="3" id="KW-0804">Transcription</keyword>
<dbReference type="InterPro" id="IPR029016">
    <property type="entry name" value="GAF-like_dom_sf"/>
</dbReference>
<dbReference type="AlphaFoldDB" id="A0A8B2NMB5"/>
<reference evidence="6 7" key="1">
    <citation type="submission" date="2018-05" db="EMBL/GenBank/DDBJ databases">
        <title>Acuticoccus sediminis sp. nov., isolated from deep-sea sediment of Indian Ocean.</title>
        <authorList>
            <person name="Liu X."/>
            <person name="Lai Q."/>
            <person name="Du Y."/>
            <person name="Sun F."/>
            <person name="Zhang X."/>
            <person name="Wang S."/>
            <person name="Shao Z."/>
        </authorList>
    </citation>
    <scope>NUCLEOTIDE SEQUENCE [LARGE SCALE GENOMIC DNA]</scope>
    <source>
        <strain evidence="6 7">PTG4-2</strain>
    </source>
</reference>
<dbReference type="GO" id="GO:0045892">
    <property type="term" value="P:negative regulation of DNA-templated transcription"/>
    <property type="evidence" value="ECO:0007669"/>
    <property type="project" value="TreeGrafter"/>
</dbReference>
<dbReference type="PANTHER" id="PTHR30136">
    <property type="entry name" value="HELIX-TURN-HELIX TRANSCRIPTIONAL REGULATOR, ICLR FAMILY"/>
    <property type="match status" value="1"/>
</dbReference>
<dbReference type="SUPFAM" id="SSF55781">
    <property type="entry name" value="GAF domain-like"/>
    <property type="match status" value="1"/>
</dbReference>
<dbReference type="InterPro" id="IPR036388">
    <property type="entry name" value="WH-like_DNA-bd_sf"/>
</dbReference>
<evidence type="ECO:0000256" key="2">
    <source>
        <dbReference type="ARBA" id="ARBA00023125"/>
    </source>
</evidence>
<keyword evidence="1" id="KW-0805">Transcription regulation</keyword>
<dbReference type="InterPro" id="IPR014757">
    <property type="entry name" value="Tscrpt_reg_IclR_C"/>
</dbReference>
<dbReference type="InterPro" id="IPR036390">
    <property type="entry name" value="WH_DNA-bd_sf"/>
</dbReference>
<feature type="domain" description="IclR-ED" evidence="5">
    <location>
        <begin position="71"/>
        <end position="256"/>
    </location>
</feature>
<dbReference type="EMBL" id="QHHQ01000003">
    <property type="protein sequence ID" value="RAI00816.1"/>
    <property type="molecule type" value="Genomic_DNA"/>
</dbReference>
<evidence type="ECO:0000256" key="1">
    <source>
        <dbReference type="ARBA" id="ARBA00023015"/>
    </source>
</evidence>
<feature type="domain" description="HTH iclR-type" evidence="4">
    <location>
        <begin position="9"/>
        <end position="70"/>
    </location>
</feature>
<evidence type="ECO:0000259" key="5">
    <source>
        <dbReference type="PROSITE" id="PS51078"/>
    </source>
</evidence>
<evidence type="ECO:0000313" key="6">
    <source>
        <dbReference type="EMBL" id="RAI00816.1"/>
    </source>
</evidence>
<gene>
    <name evidence="6" type="ORF">DLJ53_16380</name>
</gene>
<evidence type="ECO:0000313" key="7">
    <source>
        <dbReference type="Proteomes" id="UP000249590"/>
    </source>
</evidence>
<dbReference type="RefSeq" id="WP_111347230.1">
    <property type="nucleotide sequence ID" value="NZ_QHHQ01000003.1"/>
</dbReference>
<evidence type="ECO:0000259" key="4">
    <source>
        <dbReference type="PROSITE" id="PS51077"/>
    </source>
</evidence>
<dbReference type="GO" id="GO:0003677">
    <property type="term" value="F:DNA binding"/>
    <property type="evidence" value="ECO:0007669"/>
    <property type="project" value="UniProtKB-KW"/>
</dbReference>
<protein>
    <submittedName>
        <fullName evidence="6">IclR family transcriptional regulator</fullName>
    </submittedName>
</protein>
<evidence type="ECO:0000256" key="3">
    <source>
        <dbReference type="ARBA" id="ARBA00023163"/>
    </source>
</evidence>
<dbReference type="InterPro" id="IPR005471">
    <property type="entry name" value="Tscrpt_reg_IclR_N"/>
</dbReference>
<name>A0A8B2NMB5_9HYPH</name>
<dbReference type="PROSITE" id="PS51078">
    <property type="entry name" value="ICLR_ED"/>
    <property type="match status" value="1"/>
</dbReference>
<proteinExistence type="predicted"/>
<dbReference type="InterPro" id="IPR050707">
    <property type="entry name" value="HTH_MetabolicPath_Reg"/>
</dbReference>
<dbReference type="PANTHER" id="PTHR30136:SF35">
    <property type="entry name" value="HTH-TYPE TRANSCRIPTIONAL REGULATOR RV1719"/>
    <property type="match status" value="1"/>
</dbReference>
<dbReference type="Pfam" id="PF09339">
    <property type="entry name" value="HTH_IclR"/>
    <property type="match status" value="1"/>
</dbReference>
<comment type="caution">
    <text evidence="6">The sequence shown here is derived from an EMBL/GenBank/DDBJ whole genome shotgun (WGS) entry which is preliminary data.</text>
</comment>
<sequence>MTEPSKQNIRAVSRALAVLNSFTQKRSQTLADVTNATGLDKGTTRRLLITLMDNGYVAQDPTTQQYRIGRALRLLAADVPDGFDLRAVASPVLTQLASEFPVTAFVSVYDDGDVVCLDRIHDMKGIEVHWWAVGGTLPYNCGGAPKLLLAFQPVEEIERVLTREPTAMTRASITDRGALRDRFAQIRQQDYEFAVDDVTLGLTALAVPVRTPDGSIAGAISIAGLTPQLCNEDGPDPLHLGQLREAARQIERRIQMAGAA</sequence>